<dbReference type="PhylomeDB" id="A0A061B4D1"/>
<dbReference type="AlphaFoldDB" id="A0A061B4D1"/>
<evidence type="ECO:0000256" key="2">
    <source>
        <dbReference type="ARBA" id="ARBA00022741"/>
    </source>
</evidence>
<keyword evidence="5 8" id="KW-0067">ATP-binding</keyword>
<dbReference type="InterPro" id="IPR014001">
    <property type="entry name" value="Helicase_ATP-bd"/>
</dbReference>
<dbReference type="GO" id="GO:0016787">
    <property type="term" value="F:hydrolase activity"/>
    <property type="evidence" value="ECO:0007669"/>
    <property type="project" value="UniProtKB-KW"/>
</dbReference>
<proteinExistence type="inferred from homology"/>
<dbReference type="GO" id="GO:0003723">
    <property type="term" value="F:RNA binding"/>
    <property type="evidence" value="ECO:0007669"/>
    <property type="project" value="UniProtKB-KW"/>
</dbReference>
<dbReference type="Pfam" id="PF00270">
    <property type="entry name" value="DEAD"/>
    <property type="match status" value="1"/>
</dbReference>
<feature type="compositionally biased region" description="Low complexity" evidence="9">
    <location>
        <begin position="608"/>
        <end position="620"/>
    </location>
</feature>
<dbReference type="PROSITE" id="PS00039">
    <property type="entry name" value="DEAD_ATP_HELICASE"/>
    <property type="match status" value="1"/>
</dbReference>
<evidence type="ECO:0000259" key="11">
    <source>
        <dbReference type="PROSITE" id="PS51194"/>
    </source>
</evidence>
<evidence type="ECO:0000313" key="12">
    <source>
        <dbReference type="EMBL" id="CDR44652.1"/>
    </source>
</evidence>
<feature type="domain" description="Helicase ATP-binding" evidence="10">
    <location>
        <begin position="108"/>
        <end position="306"/>
    </location>
</feature>
<dbReference type="PANTHER" id="PTHR47959">
    <property type="entry name" value="ATP-DEPENDENT RNA HELICASE RHLE-RELATED"/>
    <property type="match status" value="1"/>
</dbReference>
<feature type="region of interest" description="Disordered" evidence="9">
    <location>
        <begin position="576"/>
        <end position="677"/>
    </location>
</feature>
<dbReference type="InterPro" id="IPR027417">
    <property type="entry name" value="P-loop_NTPase"/>
</dbReference>
<dbReference type="SUPFAM" id="SSF52540">
    <property type="entry name" value="P-loop containing nucleoside triphosphate hydrolases"/>
    <property type="match status" value="1"/>
</dbReference>
<dbReference type="InterPro" id="IPR050079">
    <property type="entry name" value="DEAD_box_RNA_helicase"/>
</dbReference>
<gene>
    <name evidence="12" type="ORF">CYFA0S_15e01068g</name>
</gene>
<dbReference type="PANTHER" id="PTHR47959:SF1">
    <property type="entry name" value="ATP-DEPENDENT RNA HELICASE DBPA"/>
    <property type="match status" value="1"/>
</dbReference>
<evidence type="ECO:0000256" key="1">
    <source>
        <dbReference type="ARBA" id="ARBA00012552"/>
    </source>
</evidence>
<dbReference type="EC" id="3.6.4.13" evidence="1"/>
<dbReference type="GO" id="GO:0005829">
    <property type="term" value="C:cytosol"/>
    <property type="evidence" value="ECO:0007669"/>
    <property type="project" value="TreeGrafter"/>
</dbReference>
<keyword evidence="3 8" id="KW-0378">Hydrolase</keyword>
<dbReference type="InterPro" id="IPR000629">
    <property type="entry name" value="RNA-helicase_DEAD-box_CS"/>
</dbReference>
<name>A0A061B4D1_CYBFA</name>
<feature type="domain" description="Helicase C-terminal" evidence="11">
    <location>
        <begin position="334"/>
        <end position="499"/>
    </location>
</feature>
<dbReference type="PROSITE" id="PS51194">
    <property type="entry name" value="HELICASE_CTER"/>
    <property type="match status" value="1"/>
</dbReference>
<evidence type="ECO:0000256" key="5">
    <source>
        <dbReference type="ARBA" id="ARBA00022840"/>
    </source>
</evidence>
<evidence type="ECO:0000256" key="4">
    <source>
        <dbReference type="ARBA" id="ARBA00022806"/>
    </source>
</evidence>
<dbReference type="InterPro" id="IPR011545">
    <property type="entry name" value="DEAD/DEAH_box_helicase_dom"/>
</dbReference>
<evidence type="ECO:0000256" key="9">
    <source>
        <dbReference type="SAM" id="MobiDB-lite"/>
    </source>
</evidence>
<dbReference type="GO" id="GO:0006364">
    <property type="term" value="P:rRNA processing"/>
    <property type="evidence" value="ECO:0007669"/>
    <property type="project" value="UniProtKB-ARBA"/>
</dbReference>
<keyword evidence="6" id="KW-0694">RNA-binding</keyword>
<organism evidence="12">
    <name type="scientific">Cyberlindnera fabianii</name>
    <name type="common">Yeast</name>
    <name type="synonym">Hansenula fabianii</name>
    <dbReference type="NCBI Taxonomy" id="36022"/>
    <lineage>
        <taxon>Eukaryota</taxon>
        <taxon>Fungi</taxon>
        <taxon>Dikarya</taxon>
        <taxon>Ascomycota</taxon>
        <taxon>Saccharomycotina</taxon>
        <taxon>Saccharomycetes</taxon>
        <taxon>Phaffomycetales</taxon>
        <taxon>Phaffomycetaceae</taxon>
        <taxon>Cyberlindnera</taxon>
    </lineage>
</organism>
<protein>
    <recommendedName>
        <fullName evidence="1">RNA helicase</fullName>
        <ecNumber evidence="1">3.6.4.13</ecNumber>
    </recommendedName>
</protein>
<evidence type="ECO:0000256" key="7">
    <source>
        <dbReference type="ARBA" id="ARBA00047984"/>
    </source>
</evidence>
<dbReference type="SMART" id="SM00487">
    <property type="entry name" value="DEXDc"/>
    <property type="match status" value="1"/>
</dbReference>
<dbReference type="InterPro" id="IPR001650">
    <property type="entry name" value="Helicase_C-like"/>
</dbReference>
<feature type="compositionally biased region" description="Basic and acidic residues" evidence="9">
    <location>
        <begin position="621"/>
        <end position="667"/>
    </location>
</feature>
<feature type="compositionally biased region" description="Low complexity" evidence="9">
    <location>
        <begin position="53"/>
        <end position="64"/>
    </location>
</feature>
<comment type="catalytic activity">
    <reaction evidence="7">
        <text>ATP + H2O = ADP + phosphate + H(+)</text>
        <dbReference type="Rhea" id="RHEA:13065"/>
        <dbReference type="ChEBI" id="CHEBI:15377"/>
        <dbReference type="ChEBI" id="CHEBI:15378"/>
        <dbReference type="ChEBI" id="CHEBI:30616"/>
        <dbReference type="ChEBI" id="CHEBI:43474"/>
        <dbReference type="ChEBI" id="CHEBI:456216"/>
        <dbReference type="EC" id="3.6.4.13"/>
    </reaction>
</comment>
<dbReference type="GO" id="GO:0005524">
    <property type="term" value="F:ATP binding"/>
    <property type="evidence" value="ECO:0007669"/>
    <property type="project" value="UniProtKB-KW"/>
</dbReference>
<dbReference type="VEuPathDB" id="FungiDB:BON22_3322"/>
<dbReference type="SMART" id="SM00490">
    <property type="entry name" value="HELICc"/>
    <property type="match status" value="1"/>
</dbReference>
<dbReference type="CDD" id="cd18787">
    <property type="entry name" value="SF2_C_DEAD"/>
    <property type="match status" value="1"/>
</dbReference>
<evidence type="ECO:0000256" key="8">
    <source>
        <dbReference type="RuleBase" id="RU000492"/>
    </source>
</evidence>
<feature type="region of interest" description="Disordered" evidence="9">
    <location>
        <begin position="36"/>
        <end position="66"/>
    </location>
</feature>
<keyword evidence="4 8" id="KW-0347">Helicase</keyword>
<evidence type="ECO:0000256" key="6">
    <source>
        <dbReference type="ARBA" id="ARBA00022884"/>
    </source>
</evidence>
<reference evidence="12" key="1">
    <citation type="journal article" date="2014" name="Genome Announc.">
        <title>Genome sequence of the yeast Cyberlindnera fabianii (Hansenula fabianii).</title>
        <authorList>
            <person name="Freel K.C."/>
            <person name="Sarilar V."/>
            <person name="Neuveglise C."/>
            <person name="Devillers H."/>
            <person name="Friedrich A."/>
            <person name="Schacherer J."/>
        </authorList>
    </citation>
    <scope>NUCLEOTIDE SEQUENCE</scope>
    <source>
        <strain evidence="12">YJS4271</strain>
    </source>
</reference>
<dbReference type="PROSITE" id="PS51192">
    <property type="entry name" value="HELICASE_ATP_BIND_1"/>
    <property type="match status" value="1"/>
</dbReference>
<dbReference type="Gene3D" id="3.40.50.300">
    <property type="entry name" value="P-loop containing nucleotide triphosphate hydrolases"/>
    <property type="match status" value="2"/>
</dbReference>
<comment type="similarity">
    <text evidence="8">Belongs to the DEAD box helicase family.</text>
</comment>
<keyword evidence="2 8" id="KW-0547">Nucleotide-binding</keyword>
<dbReference type="EMBL" id="LK052900">
    <property type="protein sequence ID" value="CDR44652.1"/>
    <property type="molecule type" value="Genomic_DNA"/>
</dbReference>
<evidence type="ECO:0000256" key="3">
    <source>
        <dbReference type="ARBA" id="ARBA00022801"/>
    </source>
</evidence>
<dbReference type="OrthoDB" id="193716at2759"/>
<dbReference type="GO" id="GO:0003724">
    <property type="term" value="F:RNA helicase activity"/>
    <property type="evidence" value="ECO:0007669"/>
    <property type="project" value="UniProtKB-EC"/>
</dbReference>
<accession>A0A061B4D1</accession>
<evidence type="ECO:0000259" key="10">
    <source>
        <dbReference type="PROSITE" id="PS51192"/>
    </source>
</evidence>
<dbReference type="Pfam" id="PF00271">
    <property type="entry name" value="Helicase_C"/>
    <property type="match status" value="1"/>
</dbReference>
<feature type="compositionally biased region" description="Polar residues" evidence="9">
    <location>
        <begin position="36"/>
        <end position="48"/>
    </location>
</feature>
<sequence>MRLNSAFTSASRRALIQLSSELRLYHQFSTARIAFNSQPTGNATQLTPETKLETTTQETRSEQQVNQNHDPASINYLLHKQIIQKPVHTALERLGYHKLTAVQEKSIEPVVTTDSDFIMKAKTGTGKTLAFGIPLIEAVLSAKHYQGTVAVVVAPTRDLAFQIRDELNKIVQYKEVQKHTKYNLNVQTIVGGEKRYDQVRAFKSRQRAVPSIVVATPGRLLDVMTEPAVEDALAELEIIVLDEADRLLGDGFKEDLLEITQNLKEIKSRNSNPRNKTPVKTMLYSATLDKQILDFSNNILRPGFKYIDTVDPNAPETHEKIEQSLVLTDNIFESYVSTALFIESESKRTKNFKAIVFLPTVKSVTYFYEILSNRLRHKHFRLPVHQLHGQLSQSTRDRSVKEFRKGFSGVLVASDVGARGMDFPNVTNVIQIGLPMDSTNYVHRVGRTARGGKTGNAVMILTKAESRFLRVLKNRGLKIASQFEYEKSEEDELEIAELSQQVRHKYTLDLVIESLAGFSKGVINTYRLNLYDILSELKEAYGRFYNDESRLPHVTHAFATRVLGLNKRDARDFFDLEGTQQKSEGSSYEDGESSRGYQRRDNNRGQYGNRSNNRNFSGNRDNNRNFSGDRDNKRNFSGNRDNERRFSRDNDSRSRAPRFNDRRDKQSNNRSRREKFD</sequence>